<evidence type="ECO:0000313" key="4">
    <source>
        <dbReference type="Proteomes" id="UP000645610"/>
    </source>
</evidence>
<keyword evidence="4" id="KW-1185">Reference proteome</keyword>
<feature type="transmembrane region" description="Helical" evidence="1">
    <location>
        <begin position="14"/>
        <end position="31"/>
    </location>
</feature>
<keyword evidence="1" id="KW-1133">Transmembrane helix</keyword>
<feature type="transmembrane region" description="Helical" evidence="1">
    <location>
        <begin position="126"/>
        <end position="142"/>
    </location>
</feature>
<feature type="domain" description="Gliding motility protein GldL-like N-terminal" evidence="2">
    <location>
        <begin position="101"/>
        <end position="129"/>
    </location>
</feature>
<evidence type="ECO:0000259" key="2">
    <source>
        <dbReference type="Pfam" id="PF22827"/>
    </source>
</evidence>
<evidence type="ECO:0000256" key="1">
    <source>
        <dbReference type="SAM" id="Phobius"/>
    </source>
</evidence>
<feature type="transmembrane region" description="Helical" evidence="1">
    <location>
        <begin position="43"/>
        <end position="61"/>
    </location>
</feature>
<dbReference type="Pfam" id="PF22827">
    <property type="entry name" value="GldL_N"/>
    <property type="match status" value="1"/>
</dbReference>
<sequence>MKSSMQKSFLFDTLLPKLHIVAWVVAILGFVAKWTQLEGGSTALIVGLATLSLVYFLTAYAPSRIPEDDSSAKSYPRQDTQIGESSKPASFLVDILLPKLINMSSAVLLVGMLFKLMSWNGSQTMLIVGEGTLFTAVILLLLNQRINVRALVLAALGGLLMYTSADDLVRQFHRDDPVLVEKMIYRNHHPHDRAANEAVRQYLWHKQDKRYN</sequence>
<protein>
    <recommendedName>
        <fullName evidence="2">Gliding motility protein GldL-like N-terminal domain-containing protein</fullName>
    </recommendedName>
</protein>
<dbReference type="InterPro" id="IPR055087">
    <property type="entry name" value="GldL-like_N"/>
</dbReference>
<dbReference type="Proteomes" id="UP000645610">
    <property type="component" value="Unassembled WGS sequence"/>
</dbReference>
<name>A0A931BEQ6_9BACT</name>
<reference evidence="3 4" key="1">
    <citation type="submission" date="2020-11" db="EMBL/GenBank/DDBJ databases">
        <authorList>
            <person name="Kim M.K."/>
        </authorList>
    </citation>
    <scope>NUCLEOTIDE SEQUENCE [LARGE SCALE GENOMIC DNA]</scope>
    <source>
        <strain evidence="3 4">BT439</strain>
    </source>
</reference>
<accession>A0A931BEQ6</accession>
<evidence type="ECO:0000313" key="3">
    <source>
        <dbReference type="EMBL" id="MBF9141186.1"/>
    </source>
</evidence>
<keyword evidence="1" id="KW-0812">Transmembrane</keyword>
<keyword evidence="1" id="KW-0472">Membrane</keyword>
<comment type="caution">
    <text evidence="3">The sequence shown here is derived from an EMBL/GenBank/DDBJ whole genome shotgun (WGS) entry which is preliminary data.</text>
</comment>
<dbReference type="RefSeq" id="WP_196285501.1">
    <property type="nucleotide sequence ID" value="NZ_JADQDP010000001.1"/>
</dbReference>
<organism evidence="3 4">
    <name type="scientific">Hymenobacter properus</name>
    <dbReference type="NCBI Taxonomy" id="2791026"/>
    <lineage>
        <taxon>Bacteria</taxon>
        <taxon>Pseudomonadati</taxon>
        <taxon>Bacteroidota</taxon>
        <taxon>Cytophagia</taxon>
        <taxon>Cytophagales</taxon>
        <taxon>Hymenobacteraceae</taxon>
        <taxon>Hymenobacter</taxon>
    </lineage>
</organism>
<dbReference type="EMBL" id="JADQDP010000001">
    <property type="protein sequence ID" value="MBF9141186.1"/>
    <property type="molecule type" value="Genomic_DNA"/>
</dbReference>
<gene>
    <name evidence="3" type="ORF">I2I01_06050</name>
</gene>
<dbReference type="AlphaFoldDB" id="A0A931BEQ6"/>
<proteinExistence type="predicted"/>